<dbReference type="EMBL" id="JAUZQC010000011">
    <property type="protein sequence ID" value="KAK5862989.1"/>
    <property type="molecule type" value="Genomic_DNA"/>
</dbReference>
<sequence length="91" mass="10413">MKERILRLSSQKKTLFYKERRVHIFPDFAPEVAKQRAAFAEAKRPLQNVNGVKFGLCFPATFRITFGGEEKSFKDPKLAVSFIKGTILPPK</sequence>
<dbReference type="InterPro" id="IPR042566">
    <property type="entry name" value="L1_C"/>
</dbReference>
<proteinExistence type="predicted"/>
<comment type="caution">
    <text evidence="1">The sequence shown here is derived from an EMBL/GenBank/DDBJ whole genome shotgun (WGS) entry which is preliminary data.</text>
</comment>
<reference evidence="1 2" key="1">
    <citation type="journal article" date="2023" name="Genes (Basel)">
        <title>Chromosome-Level Genome Assembly and Circadian Gene Repertoire of the Patagonia Blennie Eleginops maclovinus-The Closest Ancestral Proxy of Antarctic Cryonotothenioids.</title>
        <authorList>
            <person name="Cheng C.C."/>
            <person name="Rivera-Colon A.G."/>
            <person name="Minhas B.F."/>
            <person name="Wilson L."/>
            <person name="Rayamajhi N."/>
            <person name="Vargas-Chacoff L."/>
            <person name="Catchen J.M."/>
        </authorList>
    </citation>
    <scope>NUCLEOTIDE SEQUENCE [LARGE SCALE GENOMIC DNA]</scope>
    <source>
        <strain evidence="1">JMC-PN-2008</strain>
    </source>
</reference>
<organism evidence="1 2">
    <name type="scientific">Eleginops maclovinus</name>
    <name type="common">Patagonian blennie</name>
    <name type="synonym">Eleginus maclovinus</name>
    <dbReference type="NCBI Taxonomy" id="56733"/>
    <lineage>
        <taxon>Eukaryota</taxon>
        <taxon>Metazoa</taxon>
        <taxon>Chordata</taxon>
        <taxon>Craniata</taxon>
        <taxon>Vertebrata</taxon>
        <taxon>Euteleostomi</taxon>
        <taxon>Actinopterygii</taxon>
        <taxon>Neopterygii</taxon>
        <taxon>Teleostei</taxon>
        <taxon>Neoteleostei</taxon>
        <taxon>Acanthomorphata</taxon>
        <taxon>Eupercaria</taxon>
        <taxon>Perciformes</taxon>
        <taxon>Notothenioidei</taxon>
        <taxon>Eleginopidae</taxon>
        <taxon>Eleginops</taxon>
    </lineage>
</organism>
<dbReference type="Proteomes" id="UP001346869">
    <property type="component" value="Unassembled WGS sequence"/>
</dbReference>
<protein>
    <submittedName>
        <fullName evidence="1">Uncharacterized protein</fullName>
    </submittedName>
</protein>
<reference evidence="1 2" key="2">
    <citation type="journal article" date="2023" name="Mol. Biol. Evol.">
        <title>Genomics of Secondarily Temperate Adaptation in the Only Non-Antarctic Icefish.</title>
        <authorList>
            <person name="Rivera-Colon A.G."/>
            <person name="Rayamajhi N."/>
            <person name="Minhas B.F."/>
            <person name="Madrigal G."/>
            <person name="Bilyk K.T."/>
            <person name="Yoon V."/>
            <person name="Hune M."/>
            <person name="Gregory S."/>
            <person name="Cheng C.H.C."/>
            <person name="Catchen J.M."/>
        </authorList>
    </citation>
    <scope>NUCLEOTIDE SEQUENCE [LARGE SCALE GENOMIC DNA]</scope>
    <source>
        <strain evidence="1">JMC-PN-2008</strain>
    </source>
</reference>
<dbReference type="AlphaFoldDB" id="A0AAN7XLH6"/>
<evidence type="ECO:0000313" key="1">
    <source>
        <dbReference type="EMBL" id="KAK5862989.1"/>
    </source>
</evidence>
<accession>A0AAN7XLH6</accession>
<keyword evidence="2" id="KW-1185">Reference proteome</keyword>
<dbReference type="Gene3D" id="3.30.250.20">
    <property type="entry name" value="L1 transposable element, C-terminal domain"/>
    <property type="match status" value="1"/>
</dbReference>
<gene>
    <name evidence="1" type="ORF">PBY51_000052</name>
</gene>
<name>A0AAN7XLH6_ELEMC</name>
<evidence type="ECO:0000313" key="2">
    <source>
        <dbReference type="Proteomes" id="UP001346869"/>
    </source>
</evidence>